<dbReference type="AlphaFoldDB" id="A0A0F9KBU0"/>
<proteinExistence type="predicted"/>
<sequence length="90" mass="10000">MPRAESLQGILGNIVDSAKDITYPGGRLPEEDICGFCDQPGADKIPHPIKWPGEQSAGTEYVHAKCEFVESCRAHSELTDKERELFLRTL</sequence>
<dbReference type="EMBL" id="LAZR01008305">
    <property type="protein sequence ID" value="KKM79649.1"/>
    <property type="molecule type" value="Genomic_DNA"/>
</dbReference>
<comment type="caution">
    <text evidence="1">The sequence shown here is derived from an EMBL/GenBank/DDBJ whole genome shotgun (WGS) entry which is preliminary data.</text>
</comment>
<gene>
    <name evidence="1" type="ORF">LCGC14_1347730</name>
</gene>
<name>A0A0F9KBU0_9ZZZZ</name>
<evidence type="ECO:0000313" key="1">
    <source>
        <dbReference type="EMBL" id="KKM79649.1"/>
    </source>
</evidence>
<protein>
    <submittedName>
        <fullName evidence="1">Uncharacterized protein</fullName>
    </submittedName>
</protein>
<accession>A0A0F9KBU0</accession>
<reference evidence="1" key="1">
    <citation type="journal article" date="2015" name="Nature">
        <title>Complex archaea that bridge the gap between prokaryotes and eukaryotes.</title>
        <authorList>
            <person name="Spang A."/>
            <person name="Saw J.H."/>
            <person name="Jorgensen S.L."/>
            <person name="Zaremba-Niedzwiedzka K."/>
            <person name="Martijn J."/>
            <person name="Lind A.E."/>
            <person name="van Eijk R."/>
            <person name="Schleper C."/>
            <person name="Guy L."/>
            <person name="Ettema T.J."/>
        </authorList>
    </citation>
    <scope>NUCLEOTIDE SEQUENCE</scope>
</reference>
<organism evidence="1">
    <name type="scientific">marine sediment metagenome</name>
    <dbReference type="NCBI Taxonomy" id="412755"/>
    <lineage>
        <taxon>unclassified sequences</taxon>
        <taxon>metagenomes</taxon>
        <taxon>ecological metagenomes</taxon>
    </lineage>
</organism>